<accession>A0A7X3K1W5</accession>
<dbReference type="Gene3D" id="3.40.30.10">
    <property type="entry name" value="Glutaredoxin"/>
    <property type="match status" value="1"/>
</dbReference>
<comment type="caution">
    <text evidence="2">The sequence shown here is derived from an EMBL/GenBank/DDBJ whole genome shotgun (WGS) entry which is preliminary data.</text>
</comment>
<dbReference type="SUPFAM" id="SSF52833">
    <property type="entry name" value="Thioredoxin-like"/>
    <property type="match status" value="1"/>
</dbReference>
<dbReference type="InterPro" id="IPR000866">
    <property type="entry name" value="AhpC/TSA"/>
</dbReference>
<keyword evidence="3" id="KW-1185">Reference proteome</keyword>
<organism evidence="2 3">
    <name type="scientific">Devosia marina</name>
    <dbReference type="NCBI Taxonomy" id="2683198"/>
    <lineage>
        <taxon>Bacteria</taxon>
        <taxon>Pseudomonadati</taxon>
        <taxon>Pseudomonadota</taxon>
        <taxon>Alphaproteobacteria</taxon>
        <taxon>Hyphomicrobiales</taxon>
        <taxon>Devosiaceae</taxon>
        <taxon>Devosia</taxon>
    </lineage>
</organism>
<protein>
    <submittedName>
        <fullName evidence="2">Redoxin domain-containing protein</fullName>
    </submittedName>
</protein>
<dbReference type="CDD" id="cd02970">
    <property type="entry name" value="PRX_like2"/>
    <property type="match status" value="1"/>
</dbReference>
<evidence type="ECO:0000259" key="1">
    <source>
        <dbReference type="PROSITE" id="PS51352"/>
    </source>
</evidence>
<dbReference type="GO" id="GO:0016491">
    <property type="term" value="F:oxidoreductase activity"/>
    <property type="evidence" value="ECO:0007669"/>
    <property type="project" value="InterPro"/>
</dbReference>
<dbReference type="InterPro" id="IPR036249">
    <property type="entry name" value="Thioredoxin-like_sf"/>
</dbReference>
<gene>
    <name evidence="2" type="ORF">GO014_00040</name>
</gene>
<dbReference type="GO" id="GO:0016209">
    <property type="term" value="F:antioxidant activity"/>
    <property type="evidence" value="ECO:0007669"/>
    <property type="project" value="InterPro"/>
</dbReference>
<dbReference type="Pfam" id="PF00578">
    <property type="entry name" value="AhpC-TSA"/>
    <property type="match status" value="1"/>
</dbReference>
<dbReference type="Proteomes" id="UP000438106">
    <property type="component" value="Unassembled WGS sequence"/>
</dbReference>
<dbReference type="RefSeq" id="WP_157289737.1">
    <property type="nucleotide sequence ID" value="NZ_WQRF01000001.1"/>
</dbReference>
<dbReference type="AlphaFoldDB" id="A0A7X3K1W5"/>
<evidence type="ECO:0000313" key="3">
    <source>
        <dbReference type="Proteomes" id="UP000438106"/>
    </source>
</evidence>
<dbReference type="PROSITE" id="PS51352">
    <property type="entry name" value="THIOREDOXIN_2"/>
    <property type="match status" value="1"/>
</dbReference>
<feature type="domain" description="Thioredoxin" evidence="1">
    <location>
        <begin position="8"/>
        <end position="171"/>
    </location>
</feature>
<proteinExistence type="predicted"/>
<sequence length="181" mass="19938">MLPPRTTIFPRQPVPSLILPLAGGGEFDLSGMQAESFHLLVFYRGRHCPVCKTQLGALQAQAGAFAERGVTVTAISCDTKDRAESAVADWNLPDLRIAYDLTPEQARQWGLFITATRGKTSLGLDEPALFSEPGLFLIRPDLTLFFSSVQSMPFVRPRAEDMLAAIDFIKKNDYPPRGDVI</sequence>
<dbReference type="InterPro" id="IPR013766">
    <property type="entry name" value="Thioredoxin_domain"/>
</dbReference>
<evidence type="ECO:0000313" key="2">
    <source>
        <dbReference type="EMBL" id="MVS97416.1"/>
    </source>
</evidence>
<name>A0A7X3K1W5_9HYPH</name>
<reference evidence="2 3" key="1">
    <citation type="submission" date="2019-12" db="EMBL/GenBank/DDBJ databases">
        <title>Devosia maris sp. nov., isolated from the deep seawater.</title>
        <authorList>
            <person name="Liu Y."/>
        </authorList>
    </citation>
    <scope>NUCLEOTIDE SEQUENCE [LARGE SCALE GENOMIC DNA]</scope>
    <source>
        <strain evidence="2 3">L53-10-65</strain>
    </source>
</reference>
<dbReference type="EMBL" id="WQRF01000001">
    <property type="protein sequence ID" value="MVS97416.1"/>
    <property type="molecule type" value="Genomic_DNA"/>
</dbReference>